<name>A0ABR7DGL5_9CLOT</name>
<protein>
    <submittedName>
        <fullName evidence="2">Uncharacterized protein</fullName>
    </submittedName>
</protein>
<reference evidence="2 3" key="1">
    <citation type="submission" date="2020-08" db="EMBL/GenBank/DDBJ databases">
        <title>Genome public.</title>
        <authorList>
            <person name="Liu C."/>
            <person name="Sun Q."/>
        </authorList>
    </citation>
    <scope>NUCLEOTIDE SEQUENCE [LARGE SCALE GENOMIC DNA]</scope>
    <source>
        <strain evidence="2 3">NSJ-6</strain>
    </source>
</reference>
<accession>A0ABR7DGL5</accession>
<dbReference type="Proteomes" id="UP000596929">
    <property type="component" value="Unassembled WGS sequence"/>
</dbReference>
<gene>
    <name evidence="2" type="ORF">H8S20_16670</name>
</gene>
<evidence type="ECO:0000313" key="2">
    <source>
        <dbReference type="EMBL" id="MBC5630493.1"/>
    </source>
</evidence>
<sequence>MSKLSKNFKKEEVFYLSKEVKYLMDLLNGTTLICEDKFKLRHIEQQIIKVENLLYEFEPTIYDEYSLKTKYAYNKMIKAKKEYERVVIEKCFKETIEEYKKNYEDTLNEYKKLKEYRDKLKEVLSN</sequence>
<feature type="coiled-coil region" evidence="1">
    <location>
        <begin position="89"/>
        <end position="123"/>
    </location>
</feature>
<dbReference type="EMBL" id="JACOOO010000040">
    <property type="protein sequence ID" value="MBC5630493.1"/>
    <property type="molecule type" value="Genomic_DNA"/>
</dbReference>
<keyword evidence="3" id="KW-1185">Reference proteome</keyword>
<evidence type="ECO:0000313" key="3">
    <source>
        <dbReference type="Proteomes" id="UP000596929"/>
    </source>
</evidence>
<organism evidence="2 3">
    <name type="scientific">Clostridium hominis</name>
    <dbReference type="NCBI Taxonomy" id="2763036"/>
    <lineage>
        <taxon>Bacteria</taxon>
        <taxon>Bacillati</taxon>
        <taxon>Bacillota</taxon>
        <taxon>Clostridia</taxon>
        <taxon>Eubacteriales</taxon>
        <taxon>Clostridiaceae</taxon>
        <taxon>Clostridium</taxon>
    </lineage>
</organism>
<dbReference type="RefSeq" id="WP_186860795.1">
    <property type="nucleotide sequence ID" value="NZ_JACOOO010000040.1"/>
</dbReference>
<proteinExistence type="predicted"/>
<keyword evidence="1" id="KW-0175">Coiled coil</keyword>
<evidence type="ECO:0000256" key="1">
    <source>
        <dbReference type="SAM" id="Coils"/>
    </source>
</evidence>
<comment type="caution">
    <text evidence="2">The sequence shown here is derived from an EMBL/GenBank/DDBJ whole genome shotgun (WGS) entry which is preliminary data.</text>
</comment>